<dbReference type="SUPFAM" id="SSF63411">
    <property type="entry name" value="LuxS/MPP-like metallohydrolase"/>
    <property type="match status" value="2"/>
</dbReference>
<proteinExistence type="predicted"/>
<evidence type="ECO:0000313" key="1">
    <source>
        <dbReference type="EMBL" id="MFD2871891.1"/>
    </source>
</evidence>
<gene>
    <name evidence="1" type="ORF">ACFS5N_05395</name>
</gene>
<organism evidence="1 2">
    <name type="scientific">Mucilaginibacter ximonensis</name>
    <dbReference type="NCBI Taxonomy" id="538021"/>
    <lineage>
        <taxon>Bacteria</taxon>
        <taxon>Pseudomonadati</taxon>
        <taxon>Bacteroidota</taxon>
        <taxon>Sphingobacteriia</taxon>
        <taxon>Sphingobacteriales</taxon>
        <taxon>Sphingobacteriaceae</taxon>
        <taxon>Mucilaginibacter</taxon>
    </lineage>
</organism>
<keyword evidence="2" id="KW-1185">Reference proteome</keyword>
<comment type="caution">
    <text evidence="1">The sequence shown here is derived from an EMBL/GenBank/DDBJ whole genome shotgun (WGS) entry which is preliminary data.</text>
</comment>
<dbReference type="Proteomes" id="UP001597557">
    <property type="component" value="Unassembled WGS sequence"/>
</dbReference>
<evidence type="ECO:0000313" key="2">
    <source>
        <dbReference type="Proteomes" id="UP001597557"/>
    </source>
</evidence>
<protein>
    <recommendedName>
        <fullName evidence="3">Zn-dependent peptidase</fullName>
    </recommendedName>
</protein>
<accession>A0ABW5YAS0</accession>
<name>A0ABW5YAS0_9SPHI</name>
<dbReference type="InterPro" id="IPR011249">
    <property type="entry name" value="Metalloenz_LuxS/M16"/>
</dbReference>
<sequence>MKILNYTFLSILGAFTFLGPGARGQSFESMLLKAKPPAAKKGFYAIRTFYKYSELRAYELTLANGVHLVFRADEGRKDILMTAVCPGGGSVADDKDFMSAMHAGAIVGNGGLGAFNGAETEKYFKQKNITLSPGIDEKYSTLKGSFSRGNIETFMQALTLYFTSPRKDRDYFKTYIANLKKISAARQKDPYQVLEDTVKFLATRNKNRVNILNMANINQIDLDKAYEIYRKCFGNAYGYTFIFTGDFKVDGMNQPSREAIDTLSKYLVALPATADSQKIINRNTEIPNGRIVRKVYNGNAPLAAVHMIYSGEYQHSDSVNLQLKVLSYLLEKNLDTLDAFSGVSKPTVTLTLNKFPKEEYAINIAFKCSPQQAGKLVDIAQQTVKALHVEIRPEQLKQYVALRKRELKSQTFDYTFWLNYLELQFMNHDDPYDVAHYPYNFHKASQESLQKAASQFFSGENYIQATLLPSRQIKTGSTKPRTKKTI</sequence>
<dbReference type="EMBL" id="JBHUPD010000001">
    <property type="protein sequence ID" value="MFD2871891.1"/>
    <property type="molecule type" value="Genomic_DNA"/>
</dbReference>
<dbReference type="RefSeq" id="WP_377183013.1">
    <property type="nucleotide sequence ID" value="NZ_JBHUPD010000001.1"/>
</dbReference>
<evidence type="ECO:0008006" key="3">
    <source>
        <dbReference type="Google" id="ProtNLM"/>
    </source>
</evidence>
<dbReference type="Gene3D" id="3.30.830.10">
    <property type="entry name" value="Metalloenzyme, LuxS/M16 peptidase-like"/>
    <property type="match status" value="2"/>
</dbReference>
<reference evidence="2" key="1">
    <citation type="journal article" date="2019" name="Int. J. Syst. Evol. Microbiol.">
        <title>The Global Catalogue of Microorganisms (GCM) 10K type strain sequencing project: providing services to taxonomists for standard genome sequencing and annotation.</title>
        <authorList>
            <consortium name="The Broad Institute Genomics Platform"/>
            <consortium name="The Broad Institute Genome Sequencing Center for Infectious Disease"/>
            <person name="Wu L."/>
            <person name="Ma J."/>
        </authorList>
    </citation>
    <scope>NUCLEOTIDE SEQUENCE [LARGE SCALE GENOMIC DNA]</scope>
    <source>
        <strain evidence="2">KCTC 22437</strain>
    </source>
</reference>